<dbReference type="KEGG" id="hro:HELRODRAFT_176854"/>
<protein>
    <recommendedName>
        <fullName evidence="5">Protein quiver</fullName>
    </recommendedName>
</protein>
<organism evidence="3 4">
    <name type="scientific">Helobdella robusta</name>
    <name type="common">Californian leech</name>
    <dbReference type="NCBI Taxonomy" id="6412"/>
    <lineage>
        <taxon>Eukaryota</taxon>
        <taxon>Metazoa</taxon>
        <taxon>Spiralia</taxon>
        <taxon>Lophotrochozoa</taxon>
        <taxon>Annelida</taxon>
        <taxon>Clitellata</taxon>
        <taxon>Hirudinea</taxon>
        <taxon>Rhynchobdellida</taxon>
        <taxon>Glossiphoniidae</taxon>
        <taxon>Helobdella</taxon>
    </lineage>
</organism>
<reference evidence="2 4" key="2">
    <citation type="journal article" date="2013" name="Nature">
        <title>Insights into bilaterian evolution from three spiralian genomes.</title>
        <authorList>
            <person name="Simakov O."/>
            <person name="Marletaz F."/>
            <person name="Cho S.J."/>
            <person name="Edsinger-Gonzales E."/>
            <person name="Havlak P."/>
            <person name="Hellsten U."/>
            <person name="Kuo D.H."/>
            <person name="Larsson T."/>
            <person name="Lv J."/>
            <person name="Arendt D."/>
            <person name="Savage R."/>
            <person name="Osoegawa K."/>
            <person name="de Jong P."/>
            <person name="Grimwood J."/>
            <person name="Chapman J.A."/>
            <person name="Shapiro H."/>
            <person name="Aerts A."/>
            <person name="Otillar R.P."/>
            <person name="Terry A.Y."/>
            <person name="Boore J.L."/>
            <person name="Grigoriev I.V."/>
            <person name="Lindberg D.R."/>
            <person name="Seaver E.C."/>
            <person name="Weisblat D.A."/>
            <person name="Putnam N.H."/>
            <person name="Rokhsar D.S."/>
        </authorList>
    </citation>
    <scope>NUCLEOTIDE SEQUENCE</scope>
</reference>
<dbReference type="InParanoid" id="T1FAZ2"/>
<keyword evidence="1" id="KW-0732">Signal</keyword>
<dbReference type="RefSeq" id="XP_009023360.1">
    <property type="nucleotide sequence ID" value="XM_009025112.1"/>
</dbReference>
<feature type="chain" id="PRO_5010980441" description="Protein quiver" evidence="1">
    <location>
        <begin position="24"/>
        <end position="116"/>
    </location>
</feature>
<dbReference type="Proteomes" id="UP000015101">
    <property type="component" value="Unassembled WGS sequence"/>
</dbReference>
<sequence>MASATLKFFIVCLPIFLLAKVEADVECYQCGGRDECALGLEKIKKCRGVSCYSEAEKHDQNVIYTRGCRSEPREERCTKIQYFELYFCDCRGDLCNRLSYSELEKQFGSAVEEPMR</sequence>
<gene>
    <name evidence="3" type="primary">20205991</name>
    <name evidence="2" type="ORF">HELRODRAFT_176854</name>
</gene>
<dbReference type="EnsemblMetazoa" id="HelroT176854">
    <property type="protein sequence ID" value="HelroP176854"/>
    <property type="gene ID" value="HelroG176854"/>
</dbReference>
<name>T1FAZ2_HELRO</name>
<dbReference type="GeneID" id="20205991"/>
<accession>T1FAZ2</accession>
<keyword evidence="4" id="KW-1185">Reference proteome</keyword>
<reference evidence="4" key="1">
    <citation type="submission" date="2012-12" db="EMBL/GenBank/DDBJ databases">
        <authorList>
            <person name="Hellsten U."/>
            <person name="Grimwood J."/>
            <person name="Chapman J.A."/>
            <person name="Shapiro H."/>
            <person name="Aerts A."/>
            <person name="Otillar R.P."/>
            <person name="Terry A.Y."/>
            <person name="Boore J.L."/>
            <person name="Simakov O."/>
            <person name="Marletaz F."/>
            <person name="Cho S.-J."/>
            <person name="Edsinger-Gonzales E."/>
            <person name="Havlak P."/>
            <person name="Kuo D.-H."/>
            <person name="Larsson T."/>
            <person name="Lv J."/>
            <person name="Arendt D."/>
            <person name="Savage R."/>
            <person name="Osoegawa K."/>
            <person name="de Jong P."/>
            <person name="Lindberg D.R."/>
            <person name="Seaver E.C."/>
            <person name="Weisblat D.A."/>
            <person name="Putnam N.H."/>
            <person name="Grigoriev I.V."/>
            <person name="Rokhsar D.S."/>
        </authorList>
    </citation>
    <scope>NUCLEOTIDE SEQUENCE</scope>
</reference>
<proteinExistence type="predicted"/>
<dbReference type="CTD" id="20205991"/>
<dbReference type="EMBL" id="KB097144">
    <property type="protein sequence ID" value="ESN98394.1"/>
    <property type="molecule type" value="Genomic_DNA"/>
</dbReference>
<evidence type="ECO:0000313" key="3">
    <source>
        <dbReference type="EnsemblMetazoa" id="HelroP176854"/>
    </source>
</evidence>
<dbReference type="HOGENOM" id="CLU_2099502_0_0_1"/>
<evidence type="ECO:0000313" key="2">
    <source>
        <dbReference type="EMBL" id="ESN98394.1"/>
    </source>
</evidence>
<reference evidence="3" key="3">
    <citation type="submission" date="2015-06" db="UniProtKB">
        <authorList>
            <consortium name="EnsemblMetazoa"/>
        </authorList>
    </citation>
    <scope>IDENTIFICATION</scope>
</reference>
<feature type="signal peptide" evidence="1">
    <location>
        <begin position="1"/>
        <end position="23"/>
    </location>
</feature>
<evidence type="ECO:0000256" key="1">
    <source>
        <dbReference type="SAM" id="SignalP"/>
    </source>
</evidence>
<evidence type="ECO:0000313" key="4">
    <source>
        <dbReference type="Proteomes" id="UP000015101"/>
    </source>
</evidence>
<dbReference type="AlphaFoldDB" id="T1FAZ2"/>
<evidence type="ECO:0008006" key="5">
    <source>
        <dbReference type="Google" id="ProtNLM"/>
    </source>
</evidence>
<dbReference type="EMBL" id="AMQM01005866">
    <property type="status" value="NOT_ANNOTATED_CDS"/>
    <property type="molecule type" value="Genomic_DNA"/>
</dbReference>